<gene>
    <name evidence="13" type="ORF">LWI28_023066</name>
</gene>
<keyword evidence="9" id="KW-0539">Nucleus</keyword>
<proteinExistence type="inferred from homology"/>
<dbReference type="InterPro" id="IPR038092">
    <property type="entry name" value="PHAX_RNA-binding_sf"/>
</dbReference>
<dbReference type="Proteomes" id="UP001064489">
    <property type="component" value="Chromosome 6"/>
</dbReference>
<feature type="compositionally biased region" description="Basic and acidic residues" evidence="11">
    <location>
        <begin position="260"/>
        <end position="270"/>
    </location>
</feature>
<sequence>MRAVLAQFKYTQNGLRFFAGLNPKPAQIIPHLLAQIRFATHYNSTSSSEPQTEKKDLHFVACTLVLQATYTYSKGVFMDEGESILGAIYEDDNLEEDVEDVEMLDIEEGELVEHNSSSQTNLEQSRGGDVNVGNQESQNKTRKRRANKKKNKKKKTGPGQAFTDINRFVLDTCRRLKEKKSYMVYTAVGCLGISALSDLVKEVDAIQSCGGQMTADGKRSRTGGGILWNIIKSRAPGAYIEIMKKTKEFEKQFRQQNNKRTPEQIKEDSQRVACAPSDGIPATIPDGSQLLPQKQQEQSSAEGNRKSVHERIRVPVSYDDLLGEDPQNDSA</sequence>
<evidence type="ECO:0000256" key="4">
    <source>
        <dbReference type="ARBA" id="ARBA00016856"/>
    </source>
</evidence>
<evidence type="ECO:0000256" key="6">
    <source>
        <dbReference type="ARBA" id="ARBA00022490"/>
    </source>
</evidence>
<dbReference type="InterPro" id="IPR019385">
    <property type="entry name" value="PHAX_RNA-binding_domain"/>
</dbReference>
<evidence type="ECO:0000313" key="14">
    <source>
        <dbReference type="Proteomes" id="UP001064489"/>
    </source>
</evidence>
<dbReference type="Gene3D" id="1.10.10.1440">
    <property type="entry name" value="PHAX RNA-binding domain"/>
    <property type="match status" value="1"/>
</dbReference>
<feature type="compositionally biased region" description="Polar residues" evidence="11">
    <location>
        <begin position="114"/>
        <end position="124"/>
    </location>
</feature>
<evidence type="ECO:0000313" key="13">
    <source>
        <dbReference type="EMBL" id="KAI9192449.1"/>
    </source>
</evidence>
<keyword evidence="14" id="KW-1185">Reference proteome</keyword>
<feature type="compositionally biased region" description="Basic and acidic residues" evidence="11">
    <location>
        <begin position="303"/>
        <end position="313"/>
    </location>
</feature>
<evidence type="ECO:0000256" key="2">
    <source>
        <dbReference type="ARBA" id="ARBA00004496"/>
    </source>
</evidence>
<dbReference type="PANTHER" id="PTHR13135">
    <property type="entry name" value="CYTOSOLIC RESINIFERATOXIN BINDING PROTEIN RBP-26"/>
    <property type="match status" value="1"/>
</dbReference>
<dbReference type="InterPro" id="IPR039047">
    <property type="entry name" value="PHAX"/>
</dbReference>
<keyword evidence="7" id="KW-0694">RNA-binding</keyword>
<dbReference type="GO" id="GO:0006408">
    <property type="term" value="P:snRNA export from nucleus"/>
    <property type="evidence" value="ECO:0007669"/>
    <property type="project" value="InterPro"/>
</dbReference>
<keyword evidence="8" id="KW-0653">Protein transport</keyword>
<accession>A0AAD5NZQ6</accession>
<evidence type="ECO:0000256" key="8">
    <source>
        <dbReference type="ARBA" id="ARBA00022927"/>
    </source>
</evidence>
<keyword evidence="6" id="KW-0963">Cytoplasm</keyword>
<feature type="compositionally biased region" description="Polar residues" evidence="11">
    <location>
        <begin position="290"/>
        <end position="302"/>
    </location>
</feature>
<evidence type="ECO:0000256" key="1">
    <source>
        <dbReference type="ARBA" id="ARBA00004123"/>
    </source>
</evidence>
<dbReference type="Pfam" id="PF10258">
    <property type="entry name" value="PHAX_RNA-bd"/>
    <property type="match status" value="1"/>
</dbReference>
<name>A0AAD5NZQ6_ACENE</name>
<evidence type="ECO:0000256" key="11">
    <source>
        <dbReference type="SAM" id="MobiDB-lite"/>
    </source>
</evidence>
<keyword evidence="5" id="KW-0813">Transport</keyword>
<comment type="subcellular location">
    <subcellularLocation>
        <location evidence="2">Cytoplasm</location>
    </subcellularLocation>
    <subcellularLocation>
        <location evidence="1">Nucleus</location>
    </subcellularLocation>
</comment>
<feature type="compositionally biased region" description="Basic residues" evidence="11">
    <location>
        <begin position="140"/>
        <end position="156"/>
    </location>
</feature>
<organism evidence="13 14">
    <name type="scientific">Acer negundo</name>
    <name type="common">Box elder</name>
    <dbReference type="NCBI Taxonomy" id="4023"/>
    <lineage>
        <taxon>Eukaryota</taxon>
        <taxon>Viridiplantae</taxon>
        <taxon>Streptophyta</taxon>
        <taxon>Embryophyta</taxon>
        <taxon>Tracheophyta</taxon>
        <taxon>Spermatophyta</taxon>
        <taxon>Magnoliopsida</taxon>
        <taxon>eudicotyledons</taxon>
        <taxon>Gunneridae</taxon>
        <taxon>Pentapetalae</taxon>
        <taxon>rosids</taxon>
        <taxon>malvids</taxon>
        <taxon>Sapindales</taxon>
        <taxon>Sapindaceae</taxon>
        <taxon>Hippocastanoideae</taxon>
        <taxon>Acereae</taxon>
        <taxon>Acer</taxon>
    </lineage>
</organism>
<evidence type="ECO:0000256" key="5">
    <source>
        <dbReference type="ARBA" id="ARBA00022448"/>
    </source>
</evidence>
<reference evidence="13" key="1">
    <citation type="journal article" date="2022" name="Plant J.">
        <title>Strategies of tolerance reflected in two North American maple genomes.</title>
        <authorList>
            <person name="McEvoy S.L."/>
            <person name="Sezen U.U."/>
            <person name="Trouern-Trend A."/>
            <person name="McMahon S.M."/>
            <person name="Schaberg P.G."/>
            <person name="Yang J."/>
            <person name="Wegrzyn J.L."/>
            <person name="Swenson N.G."/>
        </authorList>
    </citation>
    <scope>NUCLEOTIDE SEQUENCE</scope>
    <source>
        <strain evidence="13">91603</strain>
    </source>
</reference>
<evidence type="ECO:0000259" key="12">
    <source>
        <dbReference type="Pfam" id="PF10258"/>
    </source>
</evidence>
<dbReference type="GO" id="GO:0005737">
    <property type="term" value="C:cytoplasm"/>
    <property type="evidence" value="ECO:0007669"/>
    <property type="project" value="UniProtKB-SubCell"/>
</dbReference>
<dbReference type="PANTHER" id="PTHR13135:SF0">
    <property type="entry name" value="PHOSPHORYLATED ADAPTER RNA EXPORT PROTEIN"/>
    <property type="match status" value="1"/>
</dbReference>
<feature type="region of interest" description="Disordered" evidence="11">
    <location>
        <begin position="253"/>
        <end position="331"/>
    </location>
</feature>
<evidence type="ECO:0000256" key="3">
    <source>
        <dbReference type="ARBA" id="ARBA00006094"/>
    </source>
</evidence>
<evidence type="ECO:0000256" key="9">
    <source>
        <dbReference type="ARBA" id="ARBA00023242"/>
    </source>
</evidence>
<evidence type="ECO:0000256" key="7">
    <source>
        <dbReference type="ARBA" id="ARBA00022884"/>
    </source>
</evidence>
<reference evidence="13" key="2">
    <citation type="submission" date="2023-02" db="EMBL/GenBank/DDBJ databases">
        <authorList>
            <person name="Swenson N.G."/>
            <person name="Wegrzyn J.L."/>
            <person name="Mcevoy S.L."/>
        </authorList>
    </citation>
    <scope>NUCLEOTIDE SEQUENCE</scope>
    <source>
        <strain evidence="13">91603</strain>
        <tissue evidence="13">Leaf</tissue>
    </source>
</reference>
<dbReference type="EMBL" id="JAJSOW010000004">
    <property type="protein sequence ID" value="KAI9192449.1"/>
    <property type="molecule type" value="Genomic_DNA"/>
</dbReference>
<comment type="caution">
    <text evidence="13">The sequence shown here is derived from an EMBL/GenBank/DDBJ whole genome shotgun (WGS) entry which is preliminary data.</text>
</comment>
<feature type="compositionally biased region" description="Acidic residues" evidence="11">
    <location>
        <begin position="321"/>
        <end position="331"/>
    </location>
</feature>
<evidence type="ECO:0000256" key="10">
    <source>
        <dbReference type="ARBA" id="ARBA00030834"/>
    </source>
</evidence>
<dbReference type="GO" id="GO:0003723">
    <property type="term" value="F:RNA binding"/>
    <property type="evidence" value="ECO:0007669"/>
    <property type="project" value="UniProtKB-KW"/>
</dbReference>
<feature type="region of interest" description="Disordered" evidence="11">
    <location>
        <begin position="112"/>
        <end position="160"/>
    </location>
</feature>
<feature type="domain" description="Phosphorylated adapter RNA export protein RNA-binding" evidence="12">
    <location>
        <begin position="169"/>
        <end position="248"/>
    </location>
</feature>
<protein>
    <recommendedName>
        <fullName evidence="4">Phosphorylated adapter RNA export protein</fullName>
    </recommendedName>
    <alternativeName>
        <fullName evidence="10">RNA U small nuclear RNA export adapter protein</fullName>
    </alternativeName>
</protein>
<dbReference type="GO" id="GO:0015031">
    <property type="term" value="P:protein transport"/>
    <property type="evidence" value="ECO:0007669"/>
    <property type="project" value="UniProtKB-KW"/>
</dbReference>
<dbReference type="GO" id="GO:0005634">
    <property type="term" value="C:nucleus"/>
    <property type="evidence" value="ECO:0007669"/>
    <property type="project" value="UniProtKB-SubCell"/>
</dbReference>
<dbReference type="AlphaFoldDB" id="A0AAD5NZQ6"/>
<comment type="similarity">
    <text evidence="3">Belongs to the PHAX family.</text>
</comment>